<dbReference type="EMBL" id="SUTG01000024">
    <property type="protein sequence ID" value="MBE6512635.1"/>
    <property type="molecule type" value="Genomic_DNA"/>
</dbReference>
<organism evidence="1 2">
    <name type="scientific">Methanobrevibacter olleyae</name>
    <dbReference type="NCBI Taxonomy" id="294671"/>
    <lineage>
        <taxon>Archaea</taxon>
        <taxon>Methanobacteriati</taxon>
        <taxon>Methanobacteriota</taxon>
        <taxon>Methanomada group</taxon>
        <taxon>Methanobacteria</taxon>
        <taxon>Methanobacteriales</taxon>
        <taxon>Methanobacteriaceae</taxon>
        <taxon>Methanobrevibacter</taxon>
    </lineage>
</organism>
<dbReference type="AlphaFoldDB" id="A0A8T3VXB5"/>
<sequence>MNKRTILILLVLAIAVLGFTMGPACAATTTIKMGKHKDIGSKDRILTFYQPKDAQNAKGVYAAIFYHDKKKGDDFRPHTYVLRKMTVYYKNKKGKVITRTVKATNISGLMLLSTKKISGYTPYKSKITYTKMTKKEKRVIMNPLF</sequence>
<proteinExistence type="predicted"/>
<accession>A0A8T3VXB5</accession>
<evidence type="ECO:0000313" key="1">
    <source>
        <dbReference type="EMBL" id="MBE6512635.1"/>
    </source>
</evidence>
<gene>
    <name evidence="1" type="ORF">E7Z75_05800</name>
</gene>
<protein>
    <submittedName>
        <fullName evidence="1">Uncharacterized protein</fullName>
    </submittedName>
</protein>
<comment type="caution">
    <text evidence="1">The sequence shown here is derived from an EMBL/GenBank/DDBJ whole genome shotgun (WGS) entry which is preliminary data.</text>
</comment>
<name>A0A8T3VXB5_METOL</name>
<reference evidence="1" key="1">
    <citation type="submission" date="2019-04" db="EMBL/GenBank/DDBJ databases">
        <title>Evolution of Biomass-Degrading Anaerobic Consortia Revealed by Metagenomics.</title>
        <authorList>
            <person name="Peng X."/>
        </authorList>
    </citation>
    <scope>NUCLEOTIDE SEQUENCE</scope>
    <source>
        <strain evidence="1">SIG14</strain>
    </source>
</reference>
<dbReference type="Proteomes" id="UP000732619">
    <property type="component" value="Unassembled WGS sequence"/>
</dbReference>
<evidence type="ECO:0000313" key="2">
    <source>
        <dbReference type="Proteomes" id="UP000732619"/>
    </source>
</evidence>